<dbReference type="SUPFAM" id="SSF48371">
    <property type="entry name" value="ARM repeat"/>
    <property type="match status" value="1"/>
</dbReference>
<reference evidence="1 2" key="1">
    <citation type="journal article" date="2011" name="J. Bacteriol.">
        <title>Genome sequence of 'Pedosphaera parvula' Ellin514, an aerobic Verrucomicrobial isolate from pasture soil.</title>
        <authorList>
            <person name="Kant R."/>
            <person name="van Passel M.W."/>
            <person name="Sangwan P."/>
            <person name="Palva A."/>
            <person name="Lucas S."/>
            <person name="Copeland A."/>
            <person name="Lapidus A."/>
            <person name="Glavina Del Rio T."/>
            <person name="Dalin E."/>
            <person name="Tice H."/>
            <person name="Bruce D."/>
            <person name="Goodwin L."/>
            <person name="Pitluck S."/>
            <person name="Chertkov O."/>
            <person name="Larimer F.W."/>
            <person name="Land M.L."/>
            <person name="Hauser L."/>
            <person name="Brettin T.S."/>
            <person name="Detter J.C."/>
            <person name="Han S."/>
            <person name="de Vos W.M."/>
            <person name="Janssen P.H."/>
            <person name="Smidt H."/>
        </authorList>
    </citation>
    <scope>NUCLEOTIDE SEQUENCE [LARGE SCALE GENOMIC DNA]</scope>
    <source>
        <strain evidence="1 2">Ellin514</strain>
    </source>
</reference>
<accession>B9XRS9</accession>
<comment type="caution">
    <text evidence="1">The sequence shown here is derived from an EMBL/GenBank/DDBJ whole genome shotgun (WGS) entry which is preliminary data.</text>
</comment>
<dbReference type="Proteomes" id="UP000003688">
    <property type="component" value="Unassembled WGS sequence"/>
</dbReference>
<dbReference type="InterPro" id="IPR016024">
    <property type="entry name" value="ARM-type_fold"/>
</dbReference>
<evidence type="ECO:0000313" key="1">
    <source>
        <dbReference type="EMBL" id="EEF57440.1"/>
    </source>
</evidence>
<evidence type="ECO:0000313" key="2">
    <source>
        <dbReference type="Proteomes" id="UP000003688"/>
    </source>
</evidence>
<gene>
    <name evidence="1" type="ORF">Cflav_PD0551</name>
</gene>
<name>B9XRS9_PEDPL</name>
<dbReference type="InterPro" id="IPR011989">
    <property type="entry name" value="ARM-like"/>
</dbReference>
<organism evidence="1 2">
    <name type="scientific">Pedosphaera parvula (strain Ellin514)</name>
    <dbReference type="NCBI Taxonomy" id="320771"/>
    <lineage>
        <taxon>Bacteria</taxon>
        <taxon>Pseudomonadati</taxon>
        <taxon>Verrucomicrobiota</taxon>
        <taxon>Pedosphaerae</taxon>
        <taxon>Pedosphaerales</taxon>
        <taxon>Pedosphaeraceae</taxon>
        <taxon>Pedosphaera</taxon>
    </lineage>
</organism>
<dbReference type="Pfam" id="PF13646">
    <property type="entry name" value="HEAT_2"/>
    <property type="match status" value="1"/>
</dbReference>
<proteinExistence type="predicted"/>
<dbReference type="RefSeq" id="WP_007418512.1">
    <property type="nucleotide sequence ID" value="NZ_ABOX02000068.1"/>
</dbReference>
<dbReference type="EMBL" id="ABOX02000068">
    <property type="protein sequence ID" value="EEF57440.1"/>
    <property type="molecule type" value="Genomic_DNA"/>
</dbReference>
<protein>
    <recommendedName>
        <fullName evidence="3">PBS lyase HEAT domain protein repeat-containing protein</fullName>
    </recommendedName>
</protein>
<evidence type="ECO:0008006" key="3">
    <source>
        <dbReference type="Google" id="ProtNLM"/>
    </source>
</evidence>
<dbReference type="Gene3D" id="1.25.10.10">
    <property type="entry name" value="Leucine-rich Repeat Variant"/>
    <property type="match status" value="1"/>
</dbReference>
<keyword evidence="2" id="KW-1185">Reference proteome</keyword>
<dbReference type="AlphaFoldDB" id="B9XRS9"/>
<sequence precursor="true">MTSWQKLLLIAAALILIVLVFGWNRRWFADEPAYKGKTVTEWLDSMALVDGRRKMDRTGESSFETAKSSLEVTNDPALRALVVMGAKAVPVLEKRLSEPLQQDLGLAPWDKLQLEAENEWQKISQPNGARAPAPWKRINSYQDARNTAAALGMLALGTNKGAGVTRLLDMQIQRDPPFLAFLIANRGLPEKHEEIVAGITEGLHNTNAMLRLKAVKLTRTFRGDFQKWRSTLLEMAHDPEEESREAALWALVTTIPKDDEIIRLAEQTLESTNNPPHLRAFAAAGLQLAGEKATRALPLLRQVLKDNTNSFLQSEARRAMRNLEKIASGQTNAPTNAHQ</sequence>